<evidence type="ECO:0000256" key="5">
    <source>
        <dbReference type="SAM" id="SignalP"/>
    </source>
</evidence>
<dbReference type="SUPFAM" id="SSF50998">
    <property type="entry name" value="Quinoprotein alcohol dehydrogenase-like"/>
    <property type="match status" value="1"/>
</dbReference>
<feature type="repeat" description="WD" evidence="4">
    <location>
        <begin position="198"/>
        <end position="239"/>
    </location>
</feature>
<comment type="caution">
    <text evidence="6">The sequence shown here is derived from an EMBL/GenBank/DDBJ whole genome shotgun (WGS) entry which is preliminary data.</text>
</comment>
<dbReference type="AlphaFoldDB" id="A0A244CL28"/>
<keyword evidence="1 4" id="KW-0853">WD repeat</keyword>
<dbReference type="InterPro" id="IPR001680">
    <property type="entry name" value="WD40_rpt"/>
</dbReference>
<name>A0A244CL28_PSEDV</name>
<dbReference type="Gene3D" id="2.130.10.10">
    <property type="entry name" value="YVTN repeat-like/Quinoprotein amine dehydrogenase"/>
    <property type="match status" value="2"/>
</dbReference>
<sequence>MTIYRTIFSLLVAASLTACGSQSELPSNATEHAIQGAYDASLSDDGTLGLVSSVSHGLALWDLNKNGLKYQWSHQQVEDNLVLSTEISFDNSTAVSADKENFALWDINSGENIGFWKIKDSSIRDIAVSNQGRHVLYGKSNGIVVHIDMQTGRRIEFLGHQEKINAVDMSPNGYYALTGSNDYAAFLWDTRTAQVIHRFNHPSRVTQVTLDPKGRYAFTADSQKQARIWDLQTGQMISNLQYSSRQQIFSAARFNAEGSLLLTGSPTRKLALWDAKTGQQLQTWHVTPRKESRPQSAVVYDVAFKADGQTIISESSSGLAETWQIEKKK</sequence>
<gene>
    <name evidence="6" type="ORF">B1199_20455</name>
</gene>
<reference evidence="6 7" key="1">
    <citation type="submission" date="2017-02" db="EMBL/GenBank/DDBJ databases">
        <title>Pseudoalteromonas ulvae TC14 Genome.</title>
        <authorList>
            <person name="Molmeret M."/>
        </authorList>
    </citation>
    <scope>NUCLEOTIDE SEQUENCE [LARGE SCALE GENOMIC DNA]</scope>
    <source>
        <strain evidence="6">TC14</strain>
    </source>
</reference>
<keyword evidence="5" id="KW-0732">Signal</keyword>
<evidence type="ECO:0000256" key="1">
    <source>
        <dbReference type="ARBA" id="ARBA00022574"/>
    </source>
</evidence>
<evidence type="ECO:0000256" key="2">
    <source>
        <dbReference type="ARBA" id="ARBA00022737"/>
    </source>
</evidence>
<keyword evidence="7" id="KW-1185">Reference proteome</keyword>
<dbReference type="SMART" id="SM00320">
    <property type="entry name" value="WD40"/>
    <property type="match status" value="6"/>
</dbReference>
<keyword evidence="2" id="KW-0677">Repeat</keyword>
<feature type="repeat" description="WD" evidence="4">
    <location>
        <begin position="157"/>
        <end position="198"/>
    </location>
</feature>
<keyword evidence="3" id="KW-0833">Ubl conjugation pathway</keyword>
<dbReference type="Proteomes" id="UP000194841">
    <property type="component" value="Unassembled WGS sequence"/>
</dbReference>
<dbReference type="InterPro" id="IPR019775">
    <property type="entry name" value="WD40_repeat_CS"/>
</dbReference>
<dbReference type="OrthoDB" id="6192037at2"/>
<protein>
    <submittedName>
        <fullName evidence="6">Uncharacterized protein</fullName>
    </submittedName>
</protein>
<dbReference type="RefSeq" id="WP_086745991.1">
    <property type="nucleotide sequence ID" value="NZ_MWPV01000008.1"/>
</dbReference>
<dbReference type="InterPro" id="IPR051983">
    <property type="entry name" value="WSB_SOCS-box_domain"/>
</dbReference>
<evidence type="ECO:0000313" key="7">
    <source>
        <dbReference type="Proteomes" id="UP000194841"/>
    </source>
</evidence>
<dbReference type="InterPro" id="IPR015943">
    <property type="entry name" value="WD40/YVTN_repeat-like_dom_sf"/>
</dbReference>
<dbReference type="PROSITE" id="PS50082">
    <property type="entry name" value="WD_REPEATS_2"/>
    <property type="match status" value="3"/>
</dbReference>
<dbReference type="PANTHER" id="PTHR15622:SF2">
    <property type="entry name" value="U4_U6 SMALL NUCLEAR RIBONUCLEOPROTEIN PRP4"/>
    <property type="match status" value="1"/>
</dbReference>
<feature type="chain" id="PRO_5012264107" evidence="5">
    <location>
        <begin position="21"/>
        <end position="329"/>
    </location>
</feature>
<organism evidence="6 7">
    <name type="scientific">Pseudoalteromonas ulvae</name>
    <dbReference type="NCBI Taxonomy" id="107327"/>
    <lineage>
        <taxon>Bacteria</taxon>
        <taxon>Pseudomonadati</taxon>
        <taxon>Pseudomonadota</taxon>
        <taxon>Gammaproteobacteria</taxon>
        <taxon>Alteromonadales</taxon>
        <taxon>Pseudoalteromonadaceae</taxon>
        <taxon>Pseudoalteromonas</taxon>
    </lineage>
</organism>
<evidence type="ECO:0000256" key="3">
    <source>
        <dbReference type="ARBA" id="ARBA00022786"/>
    </source>
</evidence>
<dbReference type="PROSITE" id="PS50294">
    <property type="entry name" value="WD_REPEATS_REGION"/>
    <property type="match status" value="2"/>
</dbReference>
<evidence type="ECO:0000256" key="4">
    <source>
        <dbReference type="PROSITE-ProRule" id="PRU00221"/>
    </source>
</evidence>
<feature type="signal peptide" evidence="5">
    <location>
        <begin position="1"/>
        <end position="20"/>
    </location>
</feature>
<dbReference type="GO" id="GO:0000209">
    <property type="term" value="P:protein polyubiquitination"/>
    <property type="evidence" value="ECO:0007669"/>
    <property type="project" value="TreeGrafter"/>
</dbReference>
<proteinExistence type="predicted"/>
<dbReference type="InterPro" id="IPR011047">
    <property type="entry name" value="Quinoprotein_ADH-like_sf"/>
</dbReference>
<dbReference type="PROSITE" id="PS51257">
    <property type="entry name" value="PROKAR_LIPOPROTEIN"/>
    <property type="match status" value="1"/>
</dbReference>
<feature type="repeat" description="WD" evidence="4">
    <location>
        <begin position="242"/>
        <end position="283"/>
    </location>
</feature>
<accession>A0A244CL28</accession>
<dbReference type="Pfam" id="PF00400">
    <property type="entry name" value="WD40"/>
    <property type="match status" value="2"/>
</dbReference>
<dbReference type="PROSITE" id="PS00678">
    <property type="entry name" value="WD_REPEATS_1"/>
    <property type="match status" value="1"/>
</dbReference>
<dbReference type="EMBL" id="MWPV01000008">
    <property type="protein sequence ID" value="OUL56074.1"/>
    <property type="molecule type" value="Genomic_DNA"/>
</dbReference>
<dbReference type="PANTHER" id="PTHR15622">
    <property type="entry name" value="WD40 REPEAT PROTEIN"/>
    <property type="match status" value="1"/>
</dbReference>
<evidence type="ECO:0000313" key="6">
    <source>
        <dbReference type="EMBL" id="OUL56074.1"/>
    </source>
</evidence>